<dbReference type="Proteomes" id="UP000775213">
    <property type="component" value="Unassembled WGS sequence"/>
</dbReference>
<keyword evidence="1" id="KW-1133">Transmembrane helix</keyword>
<evidence type="ECO:0000313" key="2">
    <source>
        <dbReference type="EMBL" id="KAH0461435.1"/>
    </source>
</evidence>
<organism evidence="2 3">
    <name type="scientific">Dendrobium chrysotoxum</name>
    <name type="common">Orchid</name>
    <dbReference type="NCBI Taxonomy" id="161865"/>
    <lineage>
        <taxon>Eukaryota</taxon>
        <taxon>Viridiplantae</taxon>
        <taxon>Streptophyta</taxon>
        <taxon>Embryophyta</taxon>
        <taxon>Tracheophyta</taxon>
        <taxon>Spermatophyta</taxon>
        <taxon>Magnoliopsida</taxon>
        <taxon>Liliopsida</taxon>
        <taxon>Asparagales</taxon>
        <taxon>Orchidaceae</taxon>
        <taxon>Epidendroideae</taxon>
        <taxon>Malaxideae</taxon>
        <taxon>Dendrobiinae</taxon>
        <taxon>Dendrobium</taxon>
    </lineage>
</organism>
<proteinExistence type="predicted"/>
<keyword evidence="3" id="KW-1185">Reference proteome</keyword>
<comment type="caution">
    <text evidence="2">The sequence shown here is derived from an EMBL/GenBank/DDBJ whole genome shotgun (WGS) entry which is preliminary data.</text>
</comment>
<keyword evidence="1" id="KW-0472">Membrane</keyword>
<reference evidence="2 3" key="1">
    <citation type="journal article" date="2021" name="Hortic Res">
        <title>Chromosome-scale assembly of the Dendrobium chrysotoxum genome enhances the understanding of orchid evolution.</title>
        <authorList>
            <person name="Zhang Y."/>
            <person name="Zhang G.Q."/>
            <person name="Zhang D."/>
            <person name="Liu X.D."/>
            <person name="Xu X.Y."/>
            <person name="Sun W.H."/>
            <person name="Yu X."/>
            <person name="Zhu X."/>
            <person name="Wang Z.W."/>
            <person name="Zhao X."/>
            <person name="Zhong W.Y."/>
            <person name="Chen H."/>
            <person name="Yin W.L."/>
            <person name="Huang T."/>
            <person name="Niu S.C."/>
            <person name="Liu Z.J."/>
        </authorList>
    </citation>
    <scope>NUCLEOTIDE SEQUENCE [LARGE SCALE GENOMIC DNA]</scope>
    <source>
        <strain evidence="2">Lindl</strain>
    </source>
</reference>
<evidence type="ECO:0000256" key="1">
    <source>
        <dbReference type="SAM" id="Phobius"/>
    </source>
</evidence>
<accession>A0AAV7H1R9</accession>
<evidence type="ECO:0000313" key="3">
    <source>
        <dbReference type="Proteomes" id="UP000775213"/>
    </source>
</evidence>
<feature type="transmembrane region" description="Helical" evidence="1">
    <location>
        <begin position="17"/>
        <end position="46"/>
    </location>
</feature>
<dbReference type="EMBL" id="JAGFBR010000009">
    <property type="protein sequence ID" value="KAH0461435.1"/>
    <property type="molecule type" value="Genomic_DNA"/>
</dbReference>
<protein>
    <submittedName>
        <fullName evidence="2">Uncharacterized protein</fullName>
    </submittedName>
</protein>
<gene>
    <name evidence="2" type="ORF">IEQ34_009010</name>
</gene>
<keyword evidence="1" id="KW-0812">Transmembrane</keyword>
<dbReference type="AlphaFoldDB" id="A0AAV7H1R9"/>
<sequence length="223" mass="25898">MNDNGGRTDNCDMYSNIGIVVICISMIVDFGLAIFEFKAFFILGFWNRIHRKPSRNVPTIDNFKGLCIIRYKKKACLYELKVQKITQLVPHAATQLTVKWATILVLEKYMIPIRSFGFQQRGGFTFNRLGLATMVILDPTIVHFYLLDNLYVHNLLIISQLRRKELIDFIMSAERFLFVEIRWSSTHWRSPYSSLGSFFGTFRPINENSNTTHTQDSNPRPFG</sequence>
<name>A0AAV7H1R9_DENCH</name>